<name>A0ACC0FD72_9ERIC</name>
<dbReference type="EMBL" id="CM045772">
    <property type="protein sequence ID" value="KAI7986773.1"/>
    <property type="molecule type" value="Genomic_DNA"/>
</dbReference>
<protein>
    <submittedName>
        <fullName evidence="1">Uncharacterized protein</fullName>
    </submittedName>
</protein>
<accession>A0ACC0FD72</accession>
<reference evidence="1 2" key="1">
    <citation type="journal article" date="2022" name="Plant J.">
        <title>Chromosome-level genome of Camellia lanceoleosa provides a valuable resource for understanding genome evolution and self-incompatibility.</title>
        <authorList>
            <person name="Gong W."/>
            <person name="Xiao S."/>
            <person name="Wang L."/>
            <person name="Liao Z."/>
            <person name="Chang Y."/>
            <person name="Mo W."/>
            <person name="Hu G."/>
            <person name="Li W."/>
            <person name="Zhao G."/>
            <person name="Zhu H."/>
            <person name="Hu X."/>
            <person name="Ji K."/>
            <person name="Xiang X."/>
            <person name="Song Q."/>
            <person name="Yuan D."/>
            <person name="Jin S."/>
            <person name="Zhang L."/>
        </authorList>
    </citation>
    <scope>NUCLEOTIDE SEQUENCE [LARGE SCALE GENOMIC DNA]</scope>
    <source>
        <strain evidence="1">SQ_2022a</strain>
    </source>
</reference>
<comment type="caution">
    <text evidence="1">The sequence shown here is derived from an EMBL/GenBank/DDBJ whole genome shotgun (WGS) entry which is preliminary data.</text>
</comment>
<organism evidence="1 2">
    <name type="scientific">Camellia lanceoleosa</name>
    <dbReference type="NCBI Taxonomy" id="1840588"/>
    <lineage>
        <taxon>Eukaryota</taxon>
        <taxon>Viridiplantae</taxon>
        <taxon>Streptophyta</taxon>
        <taxon>Embryophyta</taxon>
        <taxon>Tracheophyta</taxon>
        <taxon>Spermatophyta</taxon>
        <taxon>Magnoliopsida</taxon>
        <taxon>eudicotyledons</taxon>
        <taxon>Gunneridae</taxon>
        <taxon>Pentapetalae</taxon>
        <taxon>asterids</taxon>
        <taxon>Ericales</taxon>
        <taxon>Theaceae</taxon>
        <taxon>Camellia</taxon>
    </lineage>
</organism>
<evidence type="ECO:0000313" key="2">
    <source>
        <dbReference type="Proteomes" id="UP001060215"/>
    </source>
</evidence>
<sequence>MIPYCRGLALGIALTVYGREEEADTLIEQMTRDQDPILRYGGMYALALAYSGTANNKAILMLSQCPTYLPSRIHYSVLHVMGVFVNFSDRFLPDKAIDLVDEAGSRVRLRHAQVQEVASGSVFDQMRCVDKFGSCAFCSRKFSIGLRKISSEIQIVVLGFIWPLVFS</sequence>
<evidence type="ECO:0000313" key="1">
    <source>
        <dbReference type="EMBL" id="KAI7986773.1"/>
    </source>
</evidence>
<proteinExistence type="predicted"/>
<keyword evidence="2" id="KW-1185">Reference proteome</keyword>
<dbReference type="Proteomes" id="UP001060215">
    <property type="component" value="Chromosome 15"/>
</dbReference>
<gene>
    <name evidence="1" type="ORF">LOK49_LG14G02067</name>
</gene>